<evidence type="ECO:0000313" key="1">
    <source>
        <dbReference type="EMBL" id="AAZ28483.1"/>
    </source>
</evidence>
<dbReference type="Proteomes" id="UP000000547">
    <property type="component" value="Chromosome"/>
</dbReference>
<proteinExistence type="predicted"/>
<dbReference type="STRING" id="167879.CPS_0822"/>
<evidence type="ECO:0000313" key="2">
    <source>
        <dbReference type="Proteomes" id="UP000000547"/>
    </source>
</evidence>
<accession>Q488E4</accession>
<dbReference type="EMBL" id="CP000083">
    <property type="protein sequence ID" value="AAZ28483.1"/>
    <property type="molecule type" value="Genomic_DNA"/>
</dbReference>
<gene>
    <name evidence="1" type="ordered locus">CPS_0822</name>
</gene>
<protein>
    <submittedName>
        <fullName evidence="1">Uncharacterized protein</fullName>
    </submittedName>
</protein>
<sequence>MMLLKRFFDGFKITLYRVKKSKHKMTMLKLFTLPKVVLIPTEILHFDW</sequence>
<dbReference type="KEGG" id="cps:CPS_0822"/>
<reference evidence="1" key="1">
    <citation type="journal article" date="2005" name="Proc. Natl. Acad. Sci. U.S.A.">
        <title>The psychrophilic lifestyle as revealed by the genome sequence of Colwellia psychrerythraea 34H through genomic and proteomic analyses.</title>
        <authorList>
            <person name="Methe B.A."/>
            <person name="Nelson K.E."/>
            <person name="Deming J.W."/>
            <person name="Momen B."/>
            <person name="Melamud E."/>
            <person name="Zhang X."/>
            <person name="Moult J."/>
            <person name="Madupu R."/>
            <person name="Nelson W.C."/>
            <person name="Dodson R.J."/>
            <person name="Brinkac L.M."/>
            <person name="Daugherty S.C."/>
            <person name="Durkin A.S."/>
            <person name="DeBoy R.T."/>
            <person name="Kolonay J.F."/>
            <person name="Sullivan S.A."/>
            <person name="Zhou L."/>
            <person name="Davidsen T.M."/>
            <person name="Wu M."/>
            <person name="Huston A.L."/>
            <person name="Lewis M."/>
            <person name="Weaver B."/>
            <person name="Weidman J.F."/>
            <person name="Khouri H."/>
            <person name="Utterback T.R."/>
            <person name="Feldblyum T.V."/>
            <person name="Fraser C.M."/>
        </authorList>
    </citation>
    <scope>NUCLEOTIDE SEQUENCE [LARGE SCALE GENOMIC DNA]</scope>
    <source>
        <strain evidence="1">34H</strain>
    </source>
</reference>
<organism evidence="1 2">
    <name type="scientific">Colwellia psychrerythraea (strain 34H / ATCC BAA-681)</name>
    <name type="common">Vibrio psychroerythus</name>
    <dbReference type="NCBI Taxonomy" id="167879"/>
    <lineage>
        <taxon>Bacteria</taxon>
        <taxon>Pseudomonadati</taxon>
        <taxon>Pseudomonadota</taxon>
        <taxon>Gammaproteobacteria</taxon>
        <taxon>Alteromonadales</taxon>
        <taxon>Colwelliaceae</taxon>
        <taxon>Colwellia</taxon>
    </lineage>
</organism>
<dbReference type="HOGENOM" id="CLU_3151647_0_0_6"/>
<dbReference type="AlphaFoldDB" id="Q488E4"/>
<name>Q488E4_COLP3</name>